<gene>
    <name evidence="1" type="ORF">ACE1CA_33330</name>
</gene>
<sequence length="116" mass="13617">MSNTIYIKGILRMIMLSNSERQVAELDFFDRLFAQVSPSASKCKTHNFTKQIKSVNYEFEELDTRRVQMTGYGKGINPRDFILLTEERIRYRVEAIDYYSDPANLWTALLFRCSAE</sequence>
<evidence type="ECO:0000313" key="1">
    <source>
        <dbReference type="EMBL" id="MFB2839399.1"/>
    </source>
</evidence>
<protein>
    <recommendedName>
        <fullName evidence="3">LAGLIDADG homing endonuclease</fullName>
    </recommendedName>
</protein>
<reference evidence="1 2" key="1">
    <citation type="submission" date="2024-09" db="EMBL/GenBank/DDBJ databases">
        <title>Floridaenema gen nov. (Aerosakkonemataceae, Aerosakkonematales ord. nov., Cyanobacteria) from benthic tropical and subtropical fresh waters, with the description of four new species.</title>
        <authorList>
            <person name="Moretto J.A."/>
            <person name="Berthold D.E."/>
            <person name="Lefler F.W."/>
            <person name="Huang I.-S."/>
            <person name="Laughinghouse H. IV."/>
        </authorList>
    </citation>
    <scope>NUCLEOTIDE SEQUENCE [LARGE SCALE GENOMIC DNA]</scope>
    <source>
        <strain evidence="1 2">BLCC-F167</strain>
    </source>
</reference>
<dbReference type="EMBL" id="JBHFNT010000305">
    <property type="protein sequence ID" value="MFB2839399.1"/>
    <property type="molecule type" value="Genomic_DNA"/>
</dbReference>
<evidence type="ECO:0008006" key="3">
    <source>
        <dbReference type="Google" id="ProtNLM"/>
    </source>
</evidence>
<name>A0ABV4WWA9_9CYAN</name>
<evidence type="ECO:0000313" key="2">
    <source>
        <dbReference type="Proteomes" id="UP001576780"/>
    </source>
</evidence>
<dbReference type="Proteomes" id="UP001576780">
    <property type="component" value="Unassembled WGS sequence"/>
</dbReference>
<organism evidence="1 2">
    <name type="scientific">Floridaenema evergladense BLCC-F167</name>
    <dbReference type="NCBI Taxonomy" id="3153639"/>
    <lineage>
        <taxon>Bacteria</taxon>
        <taxon>Bacillati</taxon>
        <taxon>Cyanobacteriota</taxon>
        <taxon>Cyanophyceae</taxon>
        <taxon>Oscillatoriophycideae</taxon>
        <taxon>Aerosakkonematales</taxon>
        <taxon>Aerosakkonemataceae</taxon>
        <taxon>Floridanema</taxon>
        <taxon>Floridanema evergladense</taxon>
    </lineage>
</organism>
<comment type="caution">
    <text evidence="1">The sequence shown here is derived from an EMBL/GenBank/DDBJ whole genome shotgun (WGS) entry which is preliminary data.</text>
</comment>
<proteinExistence type="predicted"/>
<accession>A0ABV4WWA9</accession>
<keyword evidence="2" id="KW-1185">Reference proteome</keyword>